<accession>A0A3M0K7F9</accession>
<keyword evidence="1" id="KW-0040">ANK repeat</keyword>
<sequence>MTAGKTRGARYICFSLVTTGTESELRTEWLGSDVKVFDPEQRFQTTDRELVWLAHAQHTMIQDIEQRLDALVTGPLFAAAMLLQIKPKYYCKVDETKIQNMLMFTTTEFRFLNVNSNKRQGYSFFLASNVYQRWIETIHEMYKIILEYILFEFWRSLIKYYSIFNIIKYFETYFKKIDMSGCTKSADAKETALDWAAKHSNLEMAEMVAKAGVDVNAKSGAIITQKKSQGLDDG</sequence>
<dbReference type="AlphaFoldDB" id="A0A3M0K7F9"/>
<evidence type="ECO:0000256" key="1">
    <source>
        <dbReference type="PROSITE-ProRule" id="PRU00023"/>
    </source>
</evidence>
<name>A0A3M0K7F9_HIRRU</name>
<dbReference type="InterPro" id="IPR002110">
    <property type="entry name" value="Ankyrin_rpt"/>
</dbReference>
<gene>
    <name evidence="2" type="ORF">DUI87_14104</name>
</gene>
<dbReference type="InterPro" id="IPR036770">
    <property type="entry name" value="Ankyrin_rpt-contain_sf"/>
</dbReference>
<dbReference type="OrthoDB" id="9219424at2759"/>
<evidence type="ECO:0000313" key="3">
    <source>
        <dbReference type="Proteomes" id="UP000269221"/>
    </source>
</evidence>
<proteinExistence type="predicted"/>
<dbReference type="PROSITE" id="PS50088">
    <property type="entry name" value="ANK_REPEAT"/>
    <property type="match status" value="1"/>
</dbReference>
<keyword evidence="3" id="KW-1185">Reference proteome</keyword>
<protein>
    <submittedName>
        <fullName evidence="2">Uncharacterized protein</fullName>
    </submittedName>
</protein>
<dbReference type="Gene3D" id="1.25.40.20">
    <property type="entry name" value="Ankyrin repeat-containing domain"/>
    <property type="match status" value="1"/>
</dbReference>
<evidence type="ECO:0000313" key="2">
    <source>
        <dbReference type="EMBL" id="RMC09098.1"/>
    </source>
</evidence>
<feature type="repeat" description="ANK" evidence="1">
    <location>
        <begin position="188"/>
        <end position="220"/>
    </location>
</feature>
<comment type="caution">
    <text evidence="2">The sequence shown here is derived from an EMBL/GenBank/DDBJ whole genome shotgun (WGS) entry which is preliminary data.</text>
</comment>
<organism evidence="2 3">
    <name type="scientific">Hirundo rustica rustica</name>
    <dbReference type="NCBI Taxonomy" id="333673"/>
    <lineage>
        <taxon>Eukaryota</taxon>
        <taxon>Metazoa</taxon>
        <taxon>Chordata</taxon>
        <taxon>Craniata</taxon>
        <taxon>Vertebrata</taxon>
        <taxon>Euteleostomi</taxon>
        <taxon>Archelosauria</taxon>
        <taxon>Archosauria</taxon>
        <taxon>Dinosauria</taxon>
        <taxon>Saurischia</taxon>
        <taxon>Theropoda</taxon>
        <taxon>Coelurosauria</taxon>
        <taxon>Aves</taxon>
        <taxon>Neognathae</taxon>
        <taxon>Neoaves</taxon>
        <taxon>Telluraves</taxon>
        <taxon>Australaves</taxon>
        <taxon>Passeriformes</taxon>
        <taxon>Sylvioidea</taxon>
        <taxon>Hirundinidae</taxon>
        <taxon>Hirundo</taxon>
    </lineage>
</organism>
<reference evidence="2 3" key="1">
    <citation type="submission" date="2018-07" db="EMBL/GenBank/DDBJ databases">
        <title>A high quality draft genome assembly of the barn swallow (H. rustica rustica).</title>
        <authorList>
            <person name="Formenti G."/>
            <person name="Chiara M."/>
            <person name="Poveda L."/>
            <person name="Francoijs K.-J."/>
            <person name="Bonisoli-Alquati A."/>
            <person name="Canova L."/>
            <person name="Gianfranceschi L."/>
            <person name="Horner D.S."/>
            <person name="Saino N."/>
        </authorList>
    </citation>
    <scope>NUCLEOTIDE SEQUENCE [LARGE SCALE GENOMIC DNA]</scope>
    <source>
        <strain evidence="2">Chelidonia</strain>
        <tissue evidence="2">Blood</tissue>
    </source>
</reference>
<dbReference type="Proteomes" id="UP000269221">
    <property type="component" value="Unassembled WGS sequence"/>
</dbReference>
<dbReference type="EMBL" id="QRBI01000116">
    <property type="protein sequence ID" value="RMC09098.1"/>
    <property type="molecule type" value="Genomic_DNA"/>
</dbReference>